<dbReference type="InterPro" id="IPR035899">
    <property type="entry name" value="DBL_dom_sf"/>
</dbReference>
<feature type="domain" description="FERM" evidence="4">
    <location>
        <begin position="19"/>
        <end position="362"/>
    </location>
</feature>
<dbReference type="GO" id="GO:0005085">
    <property type="term" value="F:guanyl-nucleotide exchange factor activity"/>
    <property type="evidence" value="ECO:0007669"/>
    <property type="project" value="InterPro"/>
</dbReference>
<evidence type="ECO:0000259" key="3">
    <source>
        <dbReference type="PROSITE" id="PS50010"/>
    </source>
</evidence>
<dbReference type="SMART" id="SM00325">
    <property type="entry name" value="RhoGEF"/>
    <property type="match status" value="1"/>
</dbReference>
<evidence type="ECO:0000256" key="1">
    <source>
        <dbReference type="SAM" id="MobiDB-lite"/>
    </source>
</evidence>
<evidence type="ECO:0000259" key="4">
    <source>
        <dbReference type="PROSITE" id="PS50057"/>
    </source>
</evidence>
<dbReference type="Pfam" id="PF00621">
    <property type="entry name" value="RhoGEF"/>
    <property type="match status" value="1"/>
</dbReference>
<dbReference type="WBParaSite" id="TASK_0000717001-mRNA-1">
    <property type="protein sequence ID" value="TASK_0000717001-mRNA-1"/>
    <property type="gene ID" value="TASK_0000717001"/>
</dbReference>
<dbReference type="SMART" id="SM00295">
    <property type="entry name" value="B41"/>
    <property type="match status" value="1"/>
</dbReference>
<reference evidence="7" key="1">
    <citation type="submission" date="2016-04" db="UniProtKB">
        <authorList>
            <consortium name="WormBaseParasite"/>
        </authorList>
    </citation>
    <scope>IDENTIFICATION</scope>
</reference>
<dbReference type="InterPro" id="IPR035963">
    <property type="entry name" value="FERM_2"/>
</dbReference>
<feature type="domain" description="PH" evidence="2">
    <location>
        <begin position="1224"/>
        <end position="1287"/>
    </location>
</feature>
<name>A0A158R9F5_TAEAS</name>
<dbReference type="InterPro" id="IPR014352">
    <property type="entry name" value="FERM/acyl-CoA-bd_prot_sf"/>
</dbReference>
<evidence type="ECO:0000313" key="6">
    <source>
        <dbReference type="Proteomes" id="UP000282613"/>
    </source>
</evidence>
<feature type="compositionally biased region" description="Acidic residues" evidence="1">
    <location>
        <begin position="829"/>
        <end position="839"/>
    </location>
</feature>
<accession>A0A158R9F5</accession>
<protein>
    <submittedName>
        <fullName evidence="7">FERM domain-containing protein</fullName>
    </submittedName>
</protein>
<dbReference type="PROSITE" id="PS50003">
    <property type="entry name" value="PH_DOMAIN"/>
    <property type="match status" value="1"/>
</dbReference>
<evidence type="ECO:0000313" key="5">
    <source>
        <dbReference type="EMBL" id="VDK37970.1"/>
    </source>
</evidence>
<dbReference type="PANTHER" id="PTHR45858:SF5">
    <property type="entry name" value="MOESIN_EZRIN_RADIXIN HOMOLOG 1"/>
    <property type="match status" value="1"/>
</dbReference>
<dbReference type="Pfam" id="PF09380">
    <property type="entry name" value="FERM_C"/>
    <property type="match status" value="1"/>
</dbReference>
<evidence type="ECO:0000259" key="2">
    <source>
        <dbReference type="PROSITE" id="PS50003"/>
    </source>
</evidence>
<dbReference type="Gene3D" id="2.30.29.30">
    <property type="entry name" value="Pleckstrin-homology domain (PH domain)/Phosphotyrosine-binding domain (PTB)"/>
    <property type="match status" value="2"/>
</dbReference>
<proteinExistence type="predicted"/>
<dbReference type="SMART" id="SM01196">
    <property type="entry name" value="FERM_C"/>
    <property type="match status" value="1"/>
</dbReference>
<dbReference type="InterPro" id="IPR011993">
    <property type="entry name" value="PH-like_dom_sf"/>
</dbReference>
<feature type="domain" description="DH" evidence="3">
    <location>
        <begin position="945"/>
        <end position="1175"/>
    </location>
</feature>
<dbReference type="STRING" id="60517.A0A158R9F5"/>
<feature type="compositionally biased region" description="Basic and acidic residues" evidence="1">
    <location>
        <begin position="723"/>
        <end position="735"/>
    </location>
</feature>
<dbReference type="InterPro" id="IPR019748">
    <property type="entry name" value="FERM_central"/>
</dbReference>
<dbReference type="CDD" id="cd14473">
    <property type="entry name" value="FERM_B-lobe"/>
    <property type="match status" value="1"/>
</dbReference>
<feature type="region of interest" description="Disordered" evidence="1">
    <location>
        <begin position="827"/>
        <end position="858"/>
    </location>
</feature>
<dbReference type="InterPro" id="IPR029071">
    <property type="entry name" value="Ubiquitin-like_domsf"/>
</dbReference>
<organism evidence="7">
    <name type="scientific">Taenia asiatica</name>
    <name type="common">Asian tapeworm</name>
    <dbReference type="NCBI Taxonomy" id="60517"/>
    <lineage>
        <taxon>Eukaryota</taxon>
        <taxon>Metazoa</taxon>
        <taxon>Spiralia</taxon>
        <taxon>Lophotrochozoa</taxon>
        <taxon>Platyhelminthes</taxon>
        <taxon>Cestoda</taxon>
        <taxon>Eucestoda</taxon>
        <taxon>Cyclophyllidea</taxon>
        <taxon>Taeniidae</taxon>
        <taxon>Taenia</taxon>
    </lineage>
</organism>
<dbReference type="EMBL" id="UYRS01018582">
    <property type="protein sequence ID" value="VDK37970.1"/>
    <property type="molecule type" value="Genomic_DNA"/>
</dbReference>
<dbReference type="Pfam" id="PF09379">
    <property type="entry name" value="FERM_N"/>
    <property type="match status" value="1"/>
</dbReference>
<dbReference type="Proteomes" id="UP000282613">
    <property type="component" value="Unassembled WGS sequence"/>
</dbReference>
<dbReference type="InterPro" id="IPR018979">
    <property type="entry name" value="FERM_N"/>
</dbReference>
<dbReference type="PRINTS" id="PR00935">
    <property type="entry name" value="BAND41"/>
</dbReference>
<dbReference type="Pfam" id="PF00373">
    <property type="entry name" value="FERM_M"/>
    <property type="match status" value="1"/>
</dbReference>
<dbReference type="SUPFAM" id="SSF47031">
    <property type="entry name" value="Second domain of FERM"/>
    <property type="match status" value="1"/>
</dbReference>
<dbReference type="OrthoDB" id="9990815at2759"/>
<evidence type="ECO:0000313" key="7">
    <source>
        <dbReference type="WBParaSite" id="TASK_0000717001-mRNA-1"/>
    </source>
</evidence>
<dbReference type="InterPro" id="IPR051835">
    <property type="entry name" value="RAC1-GEF"/>
</dbReference>
<reference evidence="5 6" key="2">
    <citation type="submission" date="2018-11" db="EMBL/GenBank/DDBJ databases">
        <authorList>
            <consortium name="Pathogen Informatics"/>
        </authorList>
    </citation>
    <scope>NUCLEOTIDE SEQUENCE [LARGE SCALE GENOMIC DNA]</scope>
</reference>
<dbReference type="Gene3D" id="1.20.900.10">
    <property type="entry name" value="Dbl homology (DH) domain"/>
    <property type="match status" value="1"/>
</dbReference>
<dbReference type="SUPFAM" id="SSF48065">
    <property type="entry name" value="DBL homology domain (DH-domain)"/>
    <property type="match status" value="1"/>
</dbReference>
<feature type="compositionally biased region" description="Polar residues" evidence="1">
    <location>
        <begin position="736"/>
        <end position="754"/>
    </location>
</feature>
<dbReference type="SUPFAM" id="SSF50729">
    <property type="entry name" value="PH domain-like"/>
    <property type="match status" value="2"/>
</dbReference>
<dbReference type="Gene3D" id="1.20.80.10">
    <property type="match status" value="1"/>
</dbReference>
<dbReference type="FunFam" id="1.20.80.10:FF:000005">
    <property type="entry name" value="FERM, RhoGEF and pleckstrin domain-containing protein 1"/>
    <property type="match status" value="1"/>
</dbReference>
<dbReference type="FunFam" id="2.30.29.30:FF:000002">
    <property type="entry name" value="Band 4.1-like protein 5 isoform 1"/>
    <property type="match status" value="1"/>
</dbReference>
<dbReference type="InterPro" id="IPR000219">
    <property type="entry name" value="DH_dom"/>
</dbReference>
<keyword evidence="6" id="KW-1185">Reference proteome</keyword>
<dbReference type="PANTHER" id="PTHR45858">
    <property type="entry name" value="FERM DOMAIN CONTAINING PROTEIN"/>
    <property type="match status" value="1"/>
</dbReference>
<gene>
    <name evidence="5" type="ORF">TASK_LOCUS7171</name>
</gene>
<dbReference type="InterPro" id="IPR018980">
    <property type="entry name" value="FERM_PH-like_C"/>
</dbReference>
<dbReference type="SUPFAM" id="SSF54236">
    <property type="entry name" value="Ubiquitin-like"/>
    <property type="match status" value="1"/>
</dbReference>
<feature type="region of interest" description="Disordered" evidence="1">
    <location>
        <begin position="909"/>
        <end position="939"/>
    </location>
</feature>
<sequence length="1287" mass="140976">MPNATNSSSVNLKTASKSLQIQVELLDSTRQHFQMSPRSSGQDLYTALMDRLGVLEADFFDLEYVNRDGNTCWLDHLKPLCKQHNAEKEFVFTFCVKFYAPHPNLLEDEFTRYLFALQIKRDLYRGQIQCSENTAALLAAFIVQAEIGDYLEDTFLDRSYLAGLRLVPSATPEFLDKVMECHRSLIGQTPTEADSSLLDTARKVEMYGIRLKPVKELIKNLSPTHLMGLEKEQVNGIRSSKQSNVTEYAQIRDLVMGPLGVSENSPEFSQIGGNGQDWKGSDGMPLNLAVSHAGLFVFQGVSKVNTFSWARIRKLSFKRKKFLIKLHPEGYDAVEFFFESRNECKGFWKQCIEHHAFFRCQSVKAVGKSAKVSKNATQVASASSTGRVHRSPGRGCSGASNPSQPILTSALSISCDANHFHHHHHIIQQQQQQTTSTAQQPSQVTARSLPLTGTVDDAAVPSFVQLPTGGSLRYPQRVMLVVPRRADGTIGRTTATTTQAVAATGGGGFLVMLPTTSADQQQQNAWLSAIQQQQQQQRAFSPVNGKEPTYSTLQTSLVMTTQAPRNGNLQDGGNVCSQTLGHLPTARVLSPNFLTTSQSGLSTACTVIPSAHRPASGRVVYVDSATGRLISDSQLVAVSRPLNMMGSGFSSAPASQAPTVATSPIGGPYGSSTAAAAAVIGGPIGIVPQDIVNTAPIPGGSNTTSSLPQLLRSRPHGPPPPAPERRDSVQPRDRQLSSSTLDSGITSKSASLSRPSFDASAAGLEEDEELPPPPPPPPMEMEDPDPAHPFPFNVIPVEGDFATRRPMQASCLSLAARSVRSSCQSLLPTDEDLDEDGEELESRSLSHRQFASRSASLHRPLVKRDRCAEVSTITQDDMATALAANRSSTNSSATGSVAAATSSASSRSLVSLSSKSRRDDRSLRSSRRGSMSGSSRNLPRAPASVAYHLLRELTMTERTYKKDLDVVCEGFREAFTEESKDCVAVESVFSKLFTLLDPLRAQAIDFLNELESRFAAWSTRLESTSRSSHRLSSAASAVTSASGSASSASASATSANVDADSPTTPVRIGDLFVTNLKMLQLYRSYLRETECLIIDLERLVRSRASFQSKMQAYEAQKSCYLPFYAFLLKPMHRLLQYRSVLERLMRHYNESNPDMQDCRVAHARLLDTIQSQWDSYKRCENLYKSLEVERDLVGVQTTSETTTVTSSGSGREKPTGWLASRSRQFIREGLLQKLSKKGYQQRMFFLFSDQLIYASRTNAPFLQFKVSLIRDTPTLLTVCDLTCASRP</sequence>
<dbReference type="PROSITE" id="PS50010">
    <property type="entry name" value="DH_2"/>
    <property type="match status" value="1"/>
</dbReference>
<feature type="region of interest" description="Disordered" evidence="1">
    <location>
        <begin position="381"/>
        <end position="403"/>
    </location>
</feature>
<feature type="region of interest" description="Disordered" evidence="1">
    <location>
        <begin position="695"/>
        <end position="793"/>
    </location>
</feature>
<dbReference type="Gene3D" id="3.10.20.90">
    <property type="entry name" value="Phosphatidylinositol 3-kinase Catalytic Subunit, Chain A, domain 1"/>
    <property type="match status" value="1"/>
</dbReference>
<dbReference type="InterPro" id="IPR000299">
    <property type="entry name" value="FERM_domain"/>
</dbReference>
<dbReference type="InterPro" id="IPR001849">
    <property type="entry name" value="PH_domain"/>
</dbReference>
<dbReference type="PROSITE" id="PS50057">
    <property type="entry name" value="FERM_3"/>
    <property type="match status" value="1"/>
</dbReference>
<dbReference type="InterPro" id="IPR019749">
    <property type="entry name" value="Band_41_domain"/>
</dbReference>